<sequence>MHLPIYLFFILDRCAVPFTVSIYDYSHKDISDFLQNLSIDEKNNGDKTIHEIMFEYMNGMHKNNVLNLLNKKQIKEYEEFREKLGGDPFKISNFLRDSFKYILSRKYLHYVAKTKELIAEELFTETFDKLTVSKIVDVLINDLSMDNISEAIKKVIIFEIETLKKRLSYPKDCVELFTRLYVDSLLVGNNSYLYTFSWIISLDKLHSQIRTEKKCGRKKNNNKNPKIALQESNYRDLKATIARELELVSDNDVLYLLRKINPNIKKFDEILNYNNKIKDETTRLHVQSFFKDMILIFNSYRQYMRYKDLESLFDVFKKILNGKISYQDLIPICKVYYLIYQVEDFKDTFFETKTESLHYVNIVKTGTSLNYIIVENSST</sequence>
<evidence type="ECO:0000256" key="1">
    <source>
        <dbReference type="SAM" id="SignalP"/>
    </source>
</evidence>
<protein>
    <submittedName>
        <fullName evidence="2">Uncharacterized protein</fullName>
    </submittedName>
</protein>
<dbReference type="EMBL" id="SBJO01000159">
    <property type="protein sequence ID" value="KAF9762501.1"/>
    <property type="molecule type" value="Genomic_DNA"/>
</dbReference>
<proteinExistence type="predicted"/>
<keyword evidence="1" id="KW-0732">Signal</keyword>
<evidence type="ECO:0000313" key="3">
    <source>
        <dbReference type="Proteomes" id="UP000740883"/>
    </source>
</evidence>
<comment type="caution">
    <text evidence="2">The sequence shown here is derived from an EMBL/GenBank/DDBJ whole genome shotgun (WGS) entry which is preliminary data.</text>
</comment>
<name>A0A9P6GYJ9_9MICR</name>
<gene>
    <name evidence="2" type="ORF">NGRA_1960</name>
</gene>
<accession>A0A9P6GYJ9</accession>
<feature type="chain" id="PRO_5040134411" evidence="1">
    <location>
        <begin position="18"/>
        <end position="379"/>
    </location>
</feature>
<keyword evidence="3" id="KW-1185">Reference proteome</keyword>
<dbReference type="Proteomes" id="UP000740883">
    <property type="component" value="Unassembled WGS sequence"/>
</dbReference>
<dbReference type="AlphaFoldDB" id="A0A9P6GYJ9"/>
<reference evidence="2 3" key="1">
    <citation type="journal article" date="2020" name="Genome Biol. Evol.">
        <title>Comparative genomics of strictly vertically transmitted, feminizing microsporidia endosymbionts of amphipod crustaceans.</title>
        <authorList>
            <person name="Cormier A."/>
            <person name="Chebbi M.A."/>
            <person name="Giraud I."/>
            <person name="Wattier R."/>
            <person name="Teixeira M."/>
            <person name="Gilbert C."/>
            <person name="Rigaud T."/>
            <person name="Cordaux R."/>
        </authorList>
    </citation>
    <scope>NUCLEOTIDE SEQUENCE [LARGE SCALE GENOMIC DNA]</scope>
    <source>
        <strain evidence="2 3">Ou3-Ou53</strain>
    </source>
</reference>
<evidence type="ECO:0000313" key="2">
    <source>
        <dbReference type="EMBL" id="KAF9762501.1"/>
    </source>
</evidence>
<organism evidence="2 3">
    <name type="scientific">Nosema granulosis</name>
    <dbReference type="NCBI Taxonomy" id="83296"/>
    <lineage>
        <taxon>Eukaryota</taxon>
        <taxon>Fungi</taxon>
        <taxon>Fungi incertae sedis</taxon>
        <taxon>Microsporidia</taxon>
        <taxon>Nosematidae</taxon>
        <taxon>Nosema</taxon>
    </lineage>
</organism>
<feature type="signal peptide" evidence="1">
    <location>
        <begin position="1"/>
        <end position="17"/>
    </location>
</feature>